<dbReference type="InterPro" id="IPR001421">
    <property type="entry name" value="ATP8_metazoa"/>
</dbReference>
<sequence>MPQMSPLSWLSLFMVFSSTLVLFNSMNYFSITYPIKTTLVKQSKMLINWKW</sequence>
<comment type="similarity">
    <text evidence="2 12">Belongs to the ATPase protein 8 family.</text>
</comment>
<keyword evidence="6 12" id="KW-0812">Transmembrane</keyword>
<comment type="subunit">
    <text evidence="3">F-type ATPases have 2 components, CF(1) - the catalytic core - and CF(0) - the membrane proton channel.</text>
</comment>
<dbReference type="EMBL" id="OP963801">
    <property type="protein sequence ID" value="XCN33693.1"/>
    <property type="molecule type" value="Genomic_DNA"/>
</dbReference>
<evidence type="ECO:0000256" key="6">
    <source>
        <dbReference type="ARBA" id="ARBA00022692"/>
    </source>
</evidence>
<keyword evidence="5 12" id="KW-0138">CF(0)</keyword>
<dbReference type="GO" id="GO:0031966">
    <property type="term" value="C:mitochondrial membrane"/>
    <property type="evidence" value="ECO:0007669"/>
    <property type="project" value="UniProtKB-SubCell"/>
</dbReference>
<reference evidence="14" key="1">
    <citation type="submission" date="2022-12" db="EMBL/GenBank/DDBJ databases">
        <authorList>
            <person name="Wang Y."/>
        </authorList>
    </citation>
    <scope>NUCLEOTIDE SEQUENCE</scope>
</reference>
<feature type="transmembrane region" description="Helical" evidence="13">
    <location>
        <begin position="12"/>
        <end position="35"/>
    </location>
</feature>
<evidence type="ECO:0000256" key="5">
    <source>
        <dbReference type="ARBA" id="ARBA00022547"/>
    </source>
</evidence>
<keyword evidence="10 12" id="KW-0496">Mitochondrion</keyword>
<dbReference type="AlphaFoldDB" id="A0AAU8L174"/>
<evidence type="ECO:0000256" key="3">
    <source>
        <dbReference type="ARBA" id="ARBA00011291"/>
    </source>
</evidence>
<keyword evidence="7 12" id="KW-0375">Hydrogen ion transport</keyword>
<organism evidence="14">
    <name type="scientific">Cyphochilus crataceus</name>
    <dbReference type="NCBI Taxonomy" id="1453293"/>
    <lineage>
        <taxon>Eukaryota</taxon>
        <taxon>Metazoa</taxon>
        <taxon>Ecdysozoa</taxon>
        <taxon>Arthropoda</taxon>
        <taxon>Hexapoda</taxon>
        <taxon>Insecta</taxon>
        <taxon>Pterygota</taxon>
        <taxon>Neoptera</taxon>
        <taxon>Endopterygota</taxon>
        <taxon>Coleoptera</taxon>
        <taxon>Polyphaga</taxon>
        <taxon>Scarabaeiformia</taxon>
        <taxon>Scarabaeidae</taxon>
        <taxon>Melolonthinae</taxon>
        <taxon>Cyphochilus</taxon>
    </lineage>
</organism>
<evidence type="ECO:0000256" key="10">
    <source>
        <dbReference type="ARBA" id="ARBA00023128"/>
    </source>
</evidence>
<keyword evidence="9 12" id="KW-0406">Ion transport</keyword>
<geneLocation type="mitochondrion" evidence="14"/>
<evidence type="ECO:0000256" key="8">
    <source>
        <dbReference type="ARBA" id="ARBA00022989"/>
    </source>
</evidence>
<evidence type="ECO:0000256" key="11">
    <source>
        <dbReference type="ARBA" id="ARBA00023136"/>
    </source>
</evidence>
<comment type="subcellular location">
    <subcellularLocation>
        <location evidence="1 12">Mitochondrion membrane</location>
        <topology evidence="1 12">Single-pass membrane protein</topology>
    </subcellularLocation>
</comment>
<evidence type="ECO:0000256" key="4">
    <source>
        <dbReference type="ARBA" id="ARBA00022448"/>
    </source>
</evidence>
<dbReference type="GO" id="GO:0045259">
    <property type="term" value="C:proton-transporting ATP synthase complex"/>
    <property type="evidence" value="ECO:0007669"/>
    <property type="project" value="UniProtKB-KW"/>
</dbReference>
<evidence type="ECO:0000256" key="12">
    <source>
        <dbReference type="RuleBase" id="RU003661"/>
    </source>
</evidence>
<keyword evidence="11 13" id="KW-0472">Membrane</keyword>
<evidence type="ECO:0000256" key="1">
    <source>
        <dbReference type="ARBA" id="ARBA00004304"/>
    </source>
</evidence>
<protein>
    <recommendedName>
        <fullName evidence="12">ATP synthase complex subunit 8</fullName>
    </recommendedName>
</protein>
<keyword evidence="4 12" id="KW-0813">Transport</keyword>
<name>A0AAU8L174_9SCAR</name>
<dbReference type="GO" id="GO:0015078">
    <property type="term" value="F:proton transmembrane transporter activity"/>
    <property type="evidence" value="ECO:0007669"/>
    <property type="project" value="InterPro"/>
</dbReference>
<evidence type="ECO:0000256" key="13">
    <source>
        <dbReference type="SAM" id="Phobius"/>
    </source>
</evidence>
<dbReference type="Pfam" id="PF00895">
    <property type="entry name" value="ATP-synt_8"/>
    <property type="match status" value="1"/>
</dbReference>
<keyword evidence="8 13" id="KW-1133">Transmembrane helix</keyword>
<dbReference type="GO" id="GO:0015986">
    <property type="term" value="P:proton motive force-driven ATP synthesis"/>
    <property type="evidence" value="ECO:0007669"/>
    <property type="project" value="InterPro"/>
</dbReference>
<evidence type="ECO:0000313" key="14">
    <source>
        <dbReference type="EMBL" id="XCN33693.1"/>
    </source>
</evidence>
<proteinExistence type="inferred from homology"/>
<evidence type="ECO:0000256" key="2">
    <source>
        <dbReference type="ARBA" id="ARBA00008892"/>
    </source>
</evidence>
<accession>A0AAU8L174</accession>
<evidence type="ECO:0000256" key="9">
    <source>
        <dbReference type="ARBA" id="ARBA00023065"/>
    </source>
</evidence>
<evidence type="ECO:0000256" key="7">
    <source>
        <dbReference type="ARBA" id="ARBA00022781"/>
    </source>
</evidence>
<gene>
    <name evidence="14" type="primary">atp8</name>
</gene>